<dbReference type="EMBL" id="MU006604">
    <property type="protein sequence ID" value="KAF2742798.1"/>
    <property type="molecule type" value="Genomic_DNA"/>
</dbReference>
<dbReference type="PROSITE" id="PS51782">
    <property type="entry name" value="LYSM"/>
    <property type="match status" value="1"/>
</dbReference>
<dbReference type="OrthoDB" id="2107166at2759"/>
<keyword evidence="4" id="KW-1185">Reference proteome</keyword>
<dbReference type="InterPro" id="IPR036779">
    <property type="entry name" value="LysM_dom_sf"/>
</dbReference>
<gene>
    <name evidence="3" type="ORF">M011DRAFT_471977</name>
</gene>
<dbReference type="Gene3D" id="3.10.350.10">
    <property type="entry name" value="LysM domain"/>
    <property type="match status" value="1"/>
</dbReference>
<dbReference type="CDD" id="cd00118">
    <property type="entry name" value="LysM"/>
    <property type="match status" value="1"/>
</dbReference>
<name>A0A6A6UWZ8_9PLEO</name>
<sequence>MPIAQAIHTRLLRTANRPQEEQRLPEHFKRTGYDADTQTYTFEDTSTGQLYESEPGNRYGELRPMGQPRDSAEIDAHNIQLRRGNRDAMRMLLPFALLAVVFLLVLFRFLYGGSGSDERRVHCGKGLHELRVVKGQTCWEIAQSYGLSISELLALKGNGNIDCDNLPVGQSVCVPV</sequence>
<dbReference type="Pfam" id="PF01476">
    <property type="entry name" value="LysM"/>
    <property type="match status" value="1"/>
</dbReference>
<proteinExistence type="predicted"/>
<keyword evidence="1" id="KW-1133">Transmembrane helix</keyword>
<evidence type="ECO:0000313" key="3">
    <source>
        <dbReference type="EMBL" id="KAF2742798.1"/>
    </source>
</evidence>
<evidence type="ECO:0000256" key="1">
    <source>
        <dbReference type="SAM" id="Phobius"/>
    </source>
</evidence>
<dbReference type="SUPFAM" id="SSF54106">
    <property type="entry name" value="LysM domain"/>
    <property type="match status" value="1"/>
</dbReference>
<organism evidence="3 4">
    <name type="scientific">Sporormia fimetaria CBS 119925</name>
    <dbReference type="NCBI Taxonomy" id="1340428"/>
    <lineage>
        <taxon>Eukaryota</taxon>
        <taxon>Fungi</taxon>
        <taxon>Dikarya</taxon>
        <taxon>Ascomycota</taxon>
        <taxon>Pezizomycotina</taxon>
        <taxon>Dothideomycetes</taxon>
        <taxon>Pleosporomycetidae</taxon>
        <taxon>Pleosporales</taxon>
        <taxon>Sporormiaceae</taxon>
        <taxon>Sporormia</taxon>
    </lineage>
</organism>
<protein>
    <submittedName>
        <fullName evidence="3">Carbohydrate-binding module family 50 protein</fullName>
    </submittedName>
</protein>
<evidence type="ECO:0000259" key="2">
    <source>
        <dbReference type="PROSITE" id="PS51782"/>
    </source>
</evidence>
<keyword evidence="1" id="KW-0472">Membrane</keyword>
<dbReference type="SMART" id="SM00257">
    <property type="entry name" value="LysM"/>
    <property type="match status" value="1"/>
</dbReference>
<reference evidence="3" key="1">
    <citation type="journal article" date="2020" name="Stud. Mycol.">
        <title>101 Dothideomycetes genomes: a test case for predicting lifestyles and emergence of pathogens.</title>
        <authorList>
            <person name="Haridas S."/>
            <person name="Albert R."/>
            <person name="Binder M."/>
            <person name="Bloem J."/>
            <person name="Labutti K."/>
            <person name="Salamov A."/>
            <person name="Andreopoulos B."/>
            <person name="Baker S."/>
            <person name="Barry K."/>
            <person name="Bills G."/>
            <person name="Bluhm B."/>
            <person name="Cannon C."/>
            <person name="Castanera R."/>
            <person name="Culley D."/>
            <person name="Daum C."/>
            <person name="Ezra D."/>
            <person name="Gonzalez J."/>
            <person name="Henrissat B."/>
            <person name="Kuo A."/>
            <person name="Liang C."/>
            <person name="Lipzen A."/>
            <person name="Lutzoni F."/>
            <person name="Magnuson J."/>
            <person name="Mondo S."/>
            <person name="Nolan M."/>
            <person name="Ohm R."/>
            <person name="Pangilinan J."/>
            <person name="Park H.-J."/>
            <person name="Ramirez L."/>
            <person name="Alfaro M."/>
            <person name="Sun H."/>
            <person name="Tritt A."/>
            <person name="Yoshinaga Y."/>
            <person name="Zwiers L.-H."/>
            <person name="Turgeon B."/>
            <person name="Goodwin S."/>
            <person name="Spatafora J."/>
            <person name="Crous P."/>
            <person name="Grigoriev I."/>
        </authorList>
    </citation>
    <scope>NUCLEOTIDE SEQUENCE</scope>
    <source>
        <strain evidence="3">CBS 119925</strain>
    </source>
</reference>
<dbReference type="InterPro" id="IPR018392">
    <property type="entry name" value="LysM"/>
</dbReference>
<dbReference type="Proteomes" id="UP000799440">
    <property type="component" value="Unassembled WGS sequence"/>
</dbReference>
<accession>A0A6A6UWZ8</accession>
<feature type="domain" description="LysM" evidence="2">
    <location>
        <begin position="128"/>
        <end position="174"/>
    </location>
</feature>
<evidence type="ECO:0000313" key="4">
    <source>
        <dbReference type="Proteomes" id="UP000799440"/>
    </source>
</evidence>
<keyword evidence="1" id="KW-0812">Transmembrane</keyword>
<dbReference type="AlphaFoldDB" id="A0A6A6UWZ8"/>
<feature type="transmembrane region" description="Helical" evidence="1">
    <location>
        <begin position="91"/>
        <end position="111"/>
    </location>
</feature>